<evidence type="ECO:0000313" key="14">
    <source>
        <dbReference type="EMBL" id="ROT85018.1"/>
    </source>
</evidence>
<evidence type="ECO:0000256" key="10">
    <source>
        <dbReference type="SAM" id="MobiDB-lite"/>
    </source>
</evidence>
<feature type="domain" description="Origin recognition complex subunit 3 N-terminal" evidence="11">
    <location>
        <begin position="3"/>
        <end position="413"/>
    </location>
</feature>
<dbReference type="Pfam" id="PF19675">
    <property type="entry name" value="ORC3_ins"/>
    <property type="match status" value="1"/>
</dbReference>
<dbReference type="Pfam" id="PF07034">
    <property type="entry name" value="ORC3_N"/>
    <property type="match status" value="1"/>
</dbReference>
<proteinExistence type="inferred from homology"/>
<keyword evidence="5" id="KW-0235">DNA replication</keyword>
<dbReference type="PANTHER" id="PTHR12748:SF0">
    <property type="entry name" value="ORIGIN RECOGNITION COMPLEX SUBUNIT 3"/>
    <property type="match status" value="1"/>
</dbReference>
<comment type="subunit">
    <text evidence="8">Component of ORC, a complex composed of at least 6 subunits: ORC1, ORC2, ORC3, ORC4, ORC5 and ORC6. ORC is regulated in a cell-cycle dependent manner. It is sequentially assembled at the exit from anaphase of mitosis and disassembled as cells enter S phase.</text>
</comment>
<dbReference type="Pfam" id="PF18137">
    <property type="entry name" value="WHD_ORC"/>
    <property type="match status" value="1"/>
</dbReference>
<dbReference type="GO" id="GO:0006270">
    <property type="term" value="P:DNA replication initiation"/>
    <property type="evidence" value="ECO:0007669"/>
    <property type="project" value="TreeGrafter"/>
</dbReference>
<evidence type="ECO:0000256" key="5">
    <source>
        <dbReference type="ARBA" id="ARBA00022705"/>
    </source>
</evidence>
<dbReference type="PANTHER" id="PTHR12748">
    <property type="entry name" value="ORIGIN RECOGNITION COMPLEX SUBUNIT 3"/>
    <property type="match status" value="1"/>
</dbReference>
<dbReference type="CDD" id="cd20704">
    <property type="entry name" value="Orc3"/>
    <property type="match status" value="2"/>
</dbReference>
<feature type="compositionally biased region" description="Low complexity" evidence="10">
    <location>
        <begin position="253"/>
        <end position="266"/>
    </location>
</feature>
<keyword evidence="6" id="KW-0238">DNA-binding</keyword>
<evidence type="ECO:0000256" key="6">
    <source>
        <dbReference type="ARBA" id="ARBA00023125"/>
    </source>
</evidence>
<dbReference type="GO" id="GO:0005656">
    <property type="term" value="C:nuclear pre-replicative complex"/>
    <property type="evidence" value="ECO:0007669"/>
    <property type="project" value="TreeGrafter"/>
</dbReference>
<evidence type="ECO:0000259" key="13">
    <source>
        <dbReference type="Pfam" id="PF19675"/>
    </source>
</evidence>
<keyword evidence="7" id="KW-0539">Nucleus</keyword>
<dbReference type="OrthoDB" id="10265211at2759"/>
<dbReference type="InterPro" id="IPR040855">
    <property type="entry name" value="ORC_WH_C"/>
</dbReference>
<dbReference type="InterPro" id="IPR045663">
    <property type="entry name" value="ORC3_ins"/>
</dbReference>
<feature type="region of interest" description="Disordered" evidence="10">
    <location>
        <begin position="205"/>
        <end position="274"/>
    </location>
</feature>
<feature type="domain" description="Origin recognition complex subunit 3 winged helix C-terminal" evidence="12">
    <location>
        <begin position="667"/>
        <end position="776"/>
    </location>
</feature>
<comment type="similarity">
    <text evidence="2">Belongs to the ORC3 family.</text>
</comment>
<reference evidence="14 15" key="2">
    <citation type="submission" date="2019-01" db="EMBL/GenBank/DDBJ databases">
        <title>The decoding of complex shrimp genome reveals the adaptation for benthos swimmer, frequently molting mechanism and breeding impact on genome.</title>
        <authorList>
            <person name="Sun Y."/>
            <person name="Gao Y."/>
            <person name="Yu Y."/>
        </authorList>
    </citation>
    <scope>NUCLEOTIDE SEQUENCE [LARGE SCALE GENOMIC DNA]</scope>
    <source>
        <tissue evidence="14">Muscle</tissue>
    </source>
</reference>
<evidence type="ECO:0000256" key="9">
    <source>
        <dbReference type="ARBA" id="ARBA00045241"/>
    </source>
</evidence>
<dbReference type="Proteomes" id="UP000283509">
    <property type="component" value="Unassembled WGS sequence"/>
</dbReference>
<evidence type="ECO:0000259" key="11">
    <source>
        <dbReference type="Pfam" id="PF07034"/>
    </source>
</evidence>
<feature type="compositionally biased region" description="Polar residues" evidence="10">
    <location>
        <begin position="217"/>
        <end position="237"/>
    </location>
</feature>
<organism evidence="14 15">
    <name type="scientific">Penaeus vannamei</name>
    <name type="common">Whiteleg shrimp</name>
    <name type="synonym">Litopenaeus vannamei</name>
    <dbReference type="NCBI Taxonomy" id="6689"/>
    <lineage>
        <taxon>Eukaryota</taxon>
        <taxon>Metazoa</taxon>
        <taxon>Ecdysozoa</taxon>
        <taxon>Arthropoda</taxon>
        <taxon>Crustacea</taxon>
        <taxon>Multicrustacea</taxon>
        <taxon>Malacostraca</taxon>
        <taxon>Eumalacostraca</taxon>
        <taxon>Eucarida</taxon>
        <taxon>Decapoda</taxon>
        <taxon>Dendrobranchiata</taxon>
        <taxon>Penaeoidea</taxon>
        <taxon>Penaeidae</taxon>
        <taxon>Penaeus</taxon>
    </lineage>
</organism>
<dbReference type="STRING" id="6689.A0A423U8J7"/>
<keyword evidence="15" id="KW-1185">Reference proteome</keyword>
<protein>
    <recommendedName>
        <fullName evidence="3">Origin recognition complex subunit 3</fullName>
    </recommendedName>
</protein>
<feature type="domain" description="Origin recognition complex subunit 3 insertion" evidence="13">
    <location>
        <begin position="424"/>
        <end position="654"/>
    </location>
</feature>
<comment type="subcellular location">
    <subcellularLocation>
        <location evidence="1">Nucleus</location>
    </subcellularLocation>
</comment>
<dbReference type="GO" id="GO:0005664">
    <property type="term" value="C:nuclear origin of replication recognition complex"/>
    <property type="evidence" value="ECO:0007669"/>
    <property type="project" value="InterPro"/>
</dbReference>
<comment type="function">
    <text evidence="9">Component of the origin recognition complex (ORC) that binds origins of replication. DNA-binding is ATP-dependent. The specific DNA sequences that define origins of replication have not been identified yet. ORC is required to assemble the pre-replication complex necessary to initiate DNA replication. Binds histone H3 and H4 trimethylation marks H3K9me3, H3K27me3 and H4K20me3.</text>
</comment>
<dbReference type="InterPro" id="IPR020795">
    <property type="entry name" value="ORC3"/>
</dbReference>
<reference evidence="14 15" key="1">
    <citation type="submission" date="2018-04" db="EMBL/GenBank/DDBJ databases">
        <authorList>
            <person name="Zhang X."/>
            <person name="Yuan J."/>
            <person name="Li F."/>
            <person name="Xiang J."/>
        </authorList>
    </citation>
    <scope>NUCLEOTIDE SEQUENCE [LARGE SCALE GENOMIC DNA]</scope>
    <source>
        <tissue evidence="14">Muscle</tissue>
    </source>
</reference>
<evidence type="ECO:0000256" key="3">
    <source>
        <dbReference type="ARBA" id="ARBA00019085"/>
    </source>
</evidence>
<evidence type="ECO:0000256" key="2">
    <source>
        <dbReference type="ARBA" id="ARBA00010977"/>
    </source>
</evidence>
<dbReference type="EMBL" id="QCYY01000454">
    <property type="protein sequence ID" value="ROT85018.1"/>
    <property type="molecule type" value="Genomic_DNA"/>
</dbReference>
<evidence type="ECO:0000256" key="1">
    <source>
        <dbReference type="ARBA" id="ARBA00004123"/>
    </source>
</evidence>
<keyword evidence="4" id="KW-0597">Phosphoprotein</keyword>
<dbReference type="GO" id="GO:0031261">
    <property type="term" value="C:DNA replication preinitiation complex"/>
    <property type="evidence" value="ECO:0007669"/>
    <property type="project" value="TreeGrafter"/>
</dbReference>
<dbReference type="GO" id="GO:0003688">
    <property type="term" value="F:DNA replication origin binding"/>
    <property type="evidence" value="ECO:0007669"/>
    <property type="project" value="TreeGrafter"/>
</dbReference>
<evidence type="ECO:0000256" key="7">
    <source>
        <dbReference type="ARBA" id="ARBA00023242"/>
    </source>
</evidence>
<evidence type="ECO:0000256" key="4">
    <source>
        <dbReference type="ARBA" id="ARBA00022553"/>
    </source>
</evidence>
<evidence type="ECO:0000259" key="12">
    <source>
        <dbReference type="Pfam" id="PF18137"/>
    </source>
</evidence>
<evidence type="ECO:0000313" key="15">
    <source>
        <dbReference type="Proteomes" id="UP000283509"/>
    </source>
</evidence>
<comment type="caution">
    <text evidence="14">The sequence shown here is derived from an EMBL/GenBank/DDBJ whole genome shotgun (WGS) entry which is preliminary data.</text>
</comment>
<dbReference type="AlphaFoldDB" id="A0A423U8J7"/>
<accession>A0A423U8J7</accession>
<dbReference type="InterPro" id="IPR045667">
    <property type="entry name" value="ORC3_N"/>
</dbReference>
<gene>
    <name evidence="14" type="ORF">C7M84_021559</name>
</gene>
<evidence type="ECO:0000256" key="8">
    <source>
        <dbReference type="ARBA" id="ARBA00026084"/>
    </source>
</evidence>
<name>A0A423U8J7_PENVA</name>
<sequence>MAATVSVSKGVFAFKRPKTKKNEDSPEATSLNYWTQGDNEDVKLLTYKSYVSCWQKVNKLILNLQKSVHAKVFEDLVEFVKNAGESRSQEEEIDSKFRISSIKSQRDIPTACLVTGVNMPDHEAIFGSLVRMLKDGVTPHIAQLHSRNCTTVRGAAFKMISQLMGQNSVMDPDFVDEVASGPSVKRAQCTMSVLNAWYKDLVEDKTLESTPPRPSKGSPQKSPRKSMQSPQKTTASPRKNPGSPRKGMGSPRKSASSPLKSESSPPKKMKTNCGAAVSRVQQPLVIIFEDVESFPTNILHDLILICSEHCSELPFVFVFGVATTPAAVHRSLSQDASACIAIETFQAQPSTHYLNQVIEQVLMSEKLPFHIGGRTFKLLLDIFLYHDLSVKNFIKALQLCMIEHFMANPATFLCCTASSRSSRVKNMTSSQLDIIRKLPSFRSYVEGRPPKEQAALLLDEKVTKETIQTLLSDLDTWYKRFCCLVKVVHALTNSLPGSPLGRHVREVLITCLSQSLVETEEYKQAQKLLGLMAREELLPILREMMSVLQEYNEDEELSSLYDKLVLMMVRFTSLDQLPESVEEPKEEEDAISIQASDRFQLKEKLQELAKKKAKKPNAFESLRAELLHILEDVFITQLQPPVKRPLHEIQFFDCSSTVKRHLIGMPRAALTTALSNPHHYLQCNCCKLDDPTSIITTMPDVSVVYKLHLECGRLINLYDWLQAFISVVDPEADTSNKKAIDQKLQARFVQGVSELQFLGFIKPTRRKTDHVARLTWGGC</sequence>